<accession>A0A8S4RAT0</accession>
<keyword evidence="2" id="KW-1185">Reference proteome</keyword>
<dbReference type="Proteomes" id="UP000838756">
    <property type="component" value="Unassembled WGS sequence"/>
</dbReference>
<evidence type="ECO:0000313" key="2">
    <source>
        <dbReference type="Proteomes" id="UP000838756"/>
    </source>
</evidence>
<dbReference type="OrthoDB" id="414730at2759"/>
<organism evidence="1 2">
    <name type="scientific">Pararge aegeria aegeria</name>
    <dbReference type="NCBI Taxonomy" id="348720"/>
    <lineage>
        <taxon>Eukaryota</taxon>
        <taxon>Metazoa</taxon>
        <taxon>Ecdysozoa</taxon>
        <taxon>Arthropoda</taxon>
        <taxon>Hexapoda</taxon>
        <taxon>Insecta</taxon>
        <taxon>Pterygota</taxon>
        <taxon>Neoptera</taxon>
        <taxon>Endopterygota</taxon>
        <taxon>Lepidoptera</taxon>
        <taxon>Glossata</taxon>
        <taxon>Ditrysia</taxon>
        <taxon>Papilionoidea</taxon>
        <taxon>Nymphalidae</taxon>
        <taxon>Satyrinae</taxon>
        <taxon>Satyrini</taxon>
        <taxon>Parargina</taxon>
        <taxon>Pararge</taxon>
    </lineage>
</organism>
<dbReference type="AlphaFoldDB" id="A0A8S4RAT0"/>
<dbReference type="EMBL" id="CAKXAJ010024942">
    <property type="protein sequence ID" value="CAH2233148.1"/>
    <property type="molecule type" value="Genomic_DNA"/>
</dbReference>
<name>A0A8S4RAT0_9NEOP</name>
<evidence type="ECO:0000313" key="1">
    <source>
        <dbReference type="EMBL" id="CAH2233148.1"/>
    </source>
</evidence>
<gene>
    <name evidence="1" type="primary">jg17775</name>
    <name evidence="1" type="ORF">PAEG_LOCUS11275</name>
</gene>
<proteinExistence type="predicted"/>
<sequence length="167" mass="19389">MVLFADDTPLMFKINRRELDFDEGNNSLAKVIQWFEKCIKFTLLNVKHVKTTLLLNNEELNLVDTPVFLGITLHAKLQWGPHVNNLWNRLSSAAYAVKKIRHMTDVETARLVYFSYFHSIMSYGILLWGNAADIDTIFELQNRAVRAIYTMGPRESLRDKLKDVKSQ</sequence>
<reference evidence="1" key="1">
    <citation type="submission" date="2022-03" db="EMBL/GenBank/DDBJ databases">
        <authorList>
            <person name="Lindestad O."/>
        </authorList>
    </citation>
    <scope>NUCLEOTIDE SEQUENCE</scope>
</reference>
<comment type="caution">
    <text evidence="1">The sequence shown here is derived from an EMBL/GenBank/DDBJ whole genome shotgun (WGS) entry which is preliminary data.</text>
</comment>
<protein>
    <submittedName>
        <fullName evidence="1">Jg17775 protein</fullName>
    </submittedName>
</protein>